<sequence length="292" mass="28747">MKSKQSAVLGVVCAGALALAGCTGGGGTTPTPTSSSSSSAASTHVYSESELRNLISGLKDSDGNALNLYSGAQVTAGKDLGNLLLSTATVDPSDCKSIATAGLVNSVDNGSVAVAISDSQKPRTVSAQSGSQGPDAEQLVRDIRGKMTQCSTFTVSAVGQKVTVSSKQLQAKTNADETFGTVSTKGGNSSDMLMQVSGGQGRLLVVATKSGGNLGDTDQQELEDLVNNVLQKASSSGTSGTASPSESPSETSSGSGSGGQTSAPTVTETVTATPTDGTQGSGGATPTSTTGH</sequence>
<feature type="signal peptide" evidence="2">
    <location>
        <begin position="1"/>
        <end position="20"/>
    </location>
</feature>
<evidence type="ECO:0000256" key="2">
    <source>
        <dbReference type="SAM" id="SignalP"/>
    </source>
</evidence>
<protein>
    <recommendedName>
        <fullName evidence="5">Lipoprotein</fullName>
    </recommendedName>
</protein>
<dbReference type="RefSeq" id="WP_241050519.1">
    <property type="nucleotide sequence ID" value="NZ_JAKZBV010000001.1"/>
</dbReference>
<dbReference type="EMBL" id="JAKZBV010000001">
    <property type="protein sequence ID" value="MCH6468632.1"/>
    <property type="molecule type" value="Genomic_DNA"/>
</dbReference>
<dbReference type="PROSITE" id="PS51257">
    <property type="entry name" value="PROKAR_LIPOPROTEIN"/>
    <property type="match status" value="1"/>
</dbReference>
<evidence type="ECO:0000313" key="4">
    <source>
        <dbReference type="Proteomes" id="UP001202922"/>
    </source>
</evidence>
<keyword evidence="4" id="KW-1185">Reference proteome</keyword>
<dbReference type="Proteomes" id="UP001202922">
    <property type="component" value="Unassembled WGS sequence"/>
</dbReference>
<feature type="compositionally biased region" description="Low complexity" evidence="1">
    <location>
        <begin position="233"/>
        <end position="292"/>
    </location>
</feature>
<evidence type="ECO:0000256" key="1">
    <source>
        <dbReference type="SAM" id="MobiDB-lite"/>
    </source>
</evidence>
<keyword evidence="2" id="KW-0732">Signal</keyword>
<organism evidence="3 4">
    <name type="scientific">Sinomonas terrae</name>
    <dbReference type="NCBI Taxonomy" id="2908838"/>
    <lineage>
        <taxon>Bacteria</taxon>
        <taxon>Bacillati</taxon>
        <taxon>Actinomycetota</taxon>
        <taxon>Actinomycetes</taxon>
        <taxon>Micrococcales</taxon>
        <taxon>Micrococcaceae</taxon>
        <taxon>Sinomonas</taxon>
    </lineage>
</organism>
<name>A0ABS9TWI5_9MICC</name>
<accession>A0ABS9TWI5</accession>
<comment type="caution">
    <text evidence="3">The sequence shown here is derived from an EMBL/GenBank/DDBJ whole genome shotgun (WGS) entry which is preliminary data.</text>
</comment>
<feature type="region of interest" description="Disordered" evidence="1">
    <location>
        <begin position="232"/>
        <end position="292"/>
    </location>
</feature>
<proteinExistence type="predicted"/>
<evidence type="ECO:0008006" key="5">
    <source>
        <dbReference type="Google" id="ProtNLM"/>
    </source>
</evidence>
<evidence type="ECO:0000313" key="3">
    <source>
        <dbReference type="EMBL" id="MCH6468632.1"/>
    </source>
</evidence>
<feature type="chain" id="PRO_5045090990" description="Lipoprotein" evidence="2">
    <location>
        <begin position="21"/>
        <end position="292"/>
    </location>
</feature>
<gene>
    <name evidence="3" type="ORF">L0M17_01300</name>
</gene>
<reference evidence="3 4" key="1">
    <citation type="submission" date="2022-03" db="EMBL/GenBank/DDBJ databases">
        <title>Sinomonas sp. isolated from a soil.</title>
        <authorList>
            <person name="Han J."/>
            <person name="Kim D.-U."/>
        </authorList>
    </citation>
    <scope>NUCLEOTIDE SEQUENCE [LARGE SCALE GENOMIC DNA]</scope>
    <source>
        <strain evidence="3 4">5-5</strain>
    </source>
</reference>